<organism evidence="6 7">
    <name type="scientific">Galerina marginata (strain CBS 339.88)</name>
    <dbReference type="NCBI Taxonomy" id="685588"/>
    <lineage>
        <taxon>Eukaryota</taxon>
        <taxon>Fungi</taxon>
        <taxon>Dikarya</taxon>
        <taxon>Basidiomycota</taxon>
        <taxon>Agaricomycotina</taxon>
        <taxon>Agaricomycetes</taxon>
        <taxon>Agaricomycetidae</taxon>
        <taxon>Agaricales</taxon>
        <taxon>Agaricineae</taxon>
        <taxon>Strophariaceae</taxon>
        <taxon>Galerina</taxon>
    </lineage>
</organism>
<keyword evidence="7" id="KW-1185">Reference proteome</keyword>
<reference evidence="7" key="1">
    <citation type="journal article" date="2014" name="Proc. Natl. Acad. Sci. U.S.A.">
        <title>Extensive sampling of basidiomycete genomes demonstrates inadequacy of the white-rot/brown-rot paradigm for wood decay fungi.</title>
        <authorList>
            <person name="Riley R."/>
            <person name="Salamov A.A."/>
            <person name="Brown D.W."/>
            <person name="Nagy L.G."/>
            <person name="Floudas D."/>
            <person name="Held B.W."/>
            <person name="Levasseur A."/>
            <person name="Lombard V."/>
            <person name="Morin E."/>
            <person name="Otillar R."/>
            <person name="Lindquist E.A."/>
            <person name="Sun H."/>
            <person name="LaButti K.M."/>
            <person name="Schmutz J."/>
            <person name="Jabbour D."/>
            <person name="Luo H."/>
            <person name="Baker S.E."/>
            <person name="Pisabarro A.G."/>
            <person name="Walton J.D."/>
            <person name="Blanchette R.A."/>
            <person name="Henrissat B."/>
            <person name="Martin F."/>
            <person name="Cullen D."/>
            <person name="Hibbett D.S."/>
            <person name="Grigoriev I.V."/>
        </authorList>
    </citation>
    <scope>NUCLEOTIDE SEQUENCE [LARGE SCALE GENOMIC DNA]</scope>
    <source>
        <strain evidence="7">CBS 339.88</strain>
    </source>
</reference>
<feature type="domain" description="MYND-type" evidence="5">
    <location>
        <begin position="19"/>
        <end position="56"/>
    </location>
</feature>
<evidence type="ECO:0000259" key="5">
    <source>
        <dbReference type="Pfam" id="PF01753"/>
    </source>
</evidence>
<dbReference type="SUPFAM" id="SSF144232">
    <property type="entry name" value="HIT/MYND zinc finger-like"/>
    <property type="match status" value="1"/>
</dbReference>
<sequence>MAPSQRSKKKKTASAFPDCAMCNNPATLSCSSCHCRDLYCSKSCQRADEKLHKLLCSSRRRFATPPTASSRRAIVFLTNGEIKFTWETTKMKTNHDDGTVWESPVGIEKYFGGQHPHIQPYYNNIVRGRRLKDKIDLRFNDDFLSDGSEKNLAVCKVVQGMDDGGAVWRAPLVALKETESWVDNQRSWPNPTPGYGHMDMGDLREVVDYLTNWKRAMSSQTRPQETYSQQCFLLSVFLCIAWLVWHYLL</sequence>
<evidence type="ECO:0000256" key="2">
    <source>
        <dbReference type="ARBA" id="ARBA00022771"/>
    </source>
</evidence>
<dbReference type="Proteomes" id="UP000027222">
    <property type="component" value="Unassembled WGS sequence"/>
</dbReference>
<evidence type="ECO:0000313" key="6">
    <source>
        <dbReference type="EMBL" id="KDR66796.1"/>
    </source>
</evidence>
<keyword evidence="4" id="KW-1133">Transmembrane helix</keyword>
<keyword evidence="4" id="KW-0812">Transmembrane</keyword>
<dbReference type="GO" id="GO:0008270">
    <property type="term" value="F:zinc ion binding"/>
    <property type="evidence" value="ECO:0007669"/>
    <property type="project" value="UniProtKB-KW"/>
</dbReference>
<gene>
    <name evidence="6" type="ORF">GALMADRAFT_258939</name>
</gene>
<dbReference type="STRING" id="685588.A0A067S7J9"/>
<proteinExistence type="predicted"/>
<dbReference type="InterPro" id="IPR002893">
    <property type="entry name" value="Znf_MYND"/>
</dbReference>
<evidence type="ECO:0000256" key="3">
    <source>
        <dbReference type="ARBA" id="ARBA00022833"/>
    </source>
</evidence>
<dbReference type="OrthoDB" id="549788at2759"/>
<keyword evidence="2" id="KW-0863">Zinc-finger</keyword>
<dbReference type="HOGENOM" id="CLU_1115817_0_0_1"/>
<dbReference type="Pfam" id="PF01753">
    <property type="entry name" value="zf-MYND"/>
    <property type="match status" value="1"/>
</dbReference>
<evidence type="ECO:0000313" key="7">
    <source>
        <dbReference type="Proteomes" id="UP000027222"/>
    </source>
</evidence>
<feature type="transmembrane region" description="Helical" evidence="4">
    <location>
        <begin position="231"/>
        <end position="248"/>
    </location>
</feature>
<accession>A0A067S7J9</accession>
<keyword evidence="4" id="KW-0472">Membrane</keyword>
<dbReference type="AlphaFoldDB" id="A0A067S7J9"/>
<name>A0A067S7J9_GALM3</name>
<keyword evidence="3" id="KW-0862">Zinc</keyword>
<evidence type="ECO:0000256" key="1">
    <source>
        <dbReference type="ARBA" id="ARBA00022723"/>
    </source>
</evidence>
<dbReference type="Gene3D" id="6.10.140.2220">
    <property type="match status" value="1"/>
</dbReference>
<evidence type="ECO:0000256" key="4">
    <source>
        <dbReference type="SAM" id="Phobius"/>
    </source>
</evidence>
<protein>
    <recommendedName>
        <fullName evidence="5">MYND-type domain-containing protein</fullName>
    </recommendedName>
</protein>
<keyword evidence="1" id="KW-0479">Metal-binding</keyword>
<dbReference type="EMBL" id="KL142420">
    <property type="protein sequence ID" value="KDR66796.1"/>
    <property type="molecule type" value="Genomic_DNA"/>
</dbReference>